<keyword evidence="4" id="KW-1185">Reference proteome</keyword>
<dbReference type="Pfam" id="PF12937">
    <property type="entry name" value="F-box-like"/>
    <property type="match status" value="1"/>
</dbReference>
<dbReference type="OrthoDB" id="694183at2759"/>
<dbReference type="Gene3D" id="1.20.1280.50">
    <property type="match status" value="1"/>
</dbReference>
<gene>
    <name evidence="3" type="ORF">BAE44_0001496</name>
</gene>
<reference evidence="3 4" key="1">
    <citation type="submission" date="2016-09" db="EMBL/GenBank/DDBJ databases">
        <title>The draft genome of Dichanthelium oligosanthes: A C3 panicoid grass species.</title>
        <authorList>
            <person name="Studer A.J."/>
            <person name="Schnable J.C."/>
            <person name="Brutnell T.P."/>
        </authorList>
    </citation>
    <scope>NUCLEOTIDE SEQUENCE [LARGE SCALE GENOMIC DNA]</scope>
    <source>
        <strain evidence="4">cv. Kellogg 1175</strain>
        <tissue evidence="3">Leaf</tissue>
    </source>
</reference>
<accession>A0A1E5WJC6</accession>
<protein>
    <recommendedName>
        <fullName evidence="5">F-box domain-containing protein</fullName>
    </recommendedName>
</protein>
<evidence type="ECO:0000259" key="2">
    <source>
        <dbReference type="Pfam" id="PF12937"/>
    </source>
</evidence>
<dbReference type="InterPro" id="IPR005174">
    <property type="entry name" value="KIB1-4_b-propeller"/>
</dbReference>
<dbReference type="InterPro" id="IPR036047">
    <property type="entry name" value="F-box-like_dom_sf"/>
</dbReference>
<proteinExistence type="predicted"/>
<evidence type="ECO:0000259" key="1">
    <source>
        <dbReference type="Pfam" id="PF03478"/>
    </source>
</evidence>
<dbReference type="EMBL" id="LWDX02005220">
    <property type="protein sequence ID" value="OEL37487.1"/>
    <property type="molecule type" value="Genomic_DNA"/>
</dbReference>
<dbReference type="AlphaFoldDB" id="A0A1E5WJC6"/>
<dbReference type="InterPro" id="IPR001810">
    <property type="entry name" value="F-box_dom"/>
</dbReference>
<name>A0A1E5WJC6_9POAL</name>
<dbReference type="Pfam" id="PF03478">
    <property type="entry name" value="Beta-prop_KIB1-4"/>
    <property type="match status" value="1"/>
</dbReference>
<feature type="domain" description="KIB1-4 beta-propeller" evidence="1">
    <location>
        <begin position="98"/>
        <end position="392"/>
    </location>
</feature>
<dbReference type="SUPFAM" id="SSF81383">
    <property type="entry name" value="F-box domain"/>
    <property type="match status" value="1"/>
</dbReference>
<evidence type="ECO:0000313" key="3">
    <source>
        <dbReference type="EMBL" id="OEL37487.1"/>
    </source>
</evidence>
<feature type="domain" description="F-box" evidence="2">
    <location>
        <begin position="10"/>
        <end position="42"/>
    </location>
</feature>
<dbReference type="Proteomes" id="UP000095767">
    <property type="component" value="Unassembled WGS sequence"/>
</dbReference>
<comment type="caution">
    <text evidence="3">The sequence shown here is derived from an EMBL/GenBank/DDBJ whole genome shotgun (WGS) entry which is preliminary data.</text>
</comment>
<dbReference type="PANTHER" id="PTHR33110">
    <property type="entry name" value="F-BOX/KELCH-REPEAT PROTEIN-RELATED"/>
    <property type="match status" value="1"/>
</dbReference>
<evidence type="ECO:0000313" key="4">
    <source>
        <dbReference type="Proteomes" id="UP000095767"/>
    </source>
</evidence>
<dbReference type="PANTHER" id="PTHR33110:SF143">
    <property type="entry name" value="F-BOX DOMAIN CONTAINING PROTEIN, EXPRESSED"/>
    <property type="match status" value="1"/>
</dbReference>
<evidence type="ECO:0008006" key="5">
    <source>
        <dbReference type="Google" id="ProtNLM"/>
    </source>
</evidence>
<sequence>MAAAGIPSSWEELPADLLGQVLKRLPSLDDLVRFRAVCRPWRAGGANQRHPLLPPPLPWLALRDGSLVGLDGAPVRCAPIIREGVDFGYLAVDNLAFLVHDDGACSLLNPLSGLTLHLPKLASAVRRALDESTFYDQSYIRRTYVKVILSSSPLDSALGPLVATIIMEGNSIAISSCKQPDAISISMRRKRTLVSARVILGMSPEQRAERIQGPQRINDIAFFLGKLYALTRHEGLRVIELDAAHLSKAKSSPGFLQCIPDDLKQQEVYNCESDNRYLVLRYLAESDGRLLLLRRWMSVPPNARLGDHDRTIRFEVFQADLATAPGRWIKVESLGGQALFIGSECSKSVLASQCAGGVQEDCIYFMHRVFDNPSAEFFGSCVNPLGDSGVYNMRDRKITPLLPDAVMGELQRKRQFVTWFFPADA</sequence>
<organism evidence="3 4">
    <name type="scientific">Dichanthelium oligosanthes</name>
    <dbReference type="NCBI Taxonomy" id="888268"/>
    <lineage>
        <taxon>Eukaryota</taxon>
        <taxon>Viridiplantae</taxon>
        <taxon>Streptophyta</taxon>
        <taxon>Embryophyta</taxon>
        <taxon>Tracheophyta</taxon>
        <taxon>Spermatophyta</taxon>
        <taxon>Magnoliopsida</taxon>
        <taxon>Liliopsida</taxon>
        <taxon>Poales</taxon>
        <taxon>Poaceae</taxon>
        <taxon>PACMAD clade</taxon>
        <taxon>Panicoideae</taxon>
        <taxon>Panicodae</taxon>
        <taxon>Paniceae</taxon>
        <taxon>Dichantheliinae</taxon>
        <taxon>Dichanthelium</taxon>
    </lineage>
</organism>